<dbReference type="NCBIfam" id="NF041260">
    <property type="entry name" value="actino_IHF"/>
    <property type="match status" value="1"/>
</dbReference>
<gene>
    <name evidence="2" type="ORF">D1639_01445</name>
</gene>
<dbReference type="InterPro" id="IPR055201">
    <property type="entry name" value="IHF-like_H2TH"/>
</dbReference>
<organism evidence="2">
    <name type="scientific">Muribaculaceae bacterium Z82</name>
    <dbReference type="NCBI Taxonomy" id="2304548"/>
    <lineage>
        <taxon>Bacteria</taxon>
        <taxon>Pseudomonadati</taxon>
        <taxon>Bacteroidota</taxon>
        <taxon>Bacteroidia</taxon>
        <taxon>Bacteroidales</taxon>
        <taxon>Muribaculaceae</taxon>
    </lineage>
</organism>
<reference evidence="2" key="1">
    <citation type="submission" date="2018-08" db="EMBL/GenBank/DDBJ databases">
        <title>Murine metabolic-syndrome-specific gut microbial biobank.</title>
        <authorList>
            <person name="Liu C."/>
        </authorList>
    </citation>
    <scope>NUCLEOTIDE SEQUENCE [LARGE SCALE GENOMIC DNA]</scope>
    <source>
        <strain evidence="2">Z82</strain>
    </source>
</reference>
<dbReference type="Pfam" id="PF22525">
    <property type="entry name" value="H2TH_5"/>
    <property type="match status" value="1"/>
</dbReference>
<feature type="domain" description="Integration host factor-like helix-two turn-helix" evidence="1">
    <location>
        <begin position="33"/>
        <end position="101"/>
    </location>
</feature>
<comment type="caution">
    <text evidence="2">The sequence shown here is derived from an EMBL/GenBank/DDBJ whole genome shotgun (WGS) entry which is preliminary data.</text>
</comment>
<sequence length="105" mass="11581">MIPELTEEQRKANLEKAMKMRKERADIRAKLANGTYTVADVIYFADSHDKAAAGMRVKQMINALPGYGFKKTQALMRELGISESKRVGGLGVNQAKALIDRLGGE</sequence>
<name>A0A7C9JCK6_9BACT</name>
<accession>A0A7C9JCK6</accession>
<dbReference type="InterPro" id="IPR047806">
    <property type="entry name" value="IHF_actinobact"/>
</dbReference>
<protein>
    <recommendedName>
        <fullName evidence="1">Integration host factor-like helix-two turn-helix domain-containing protein</fullName>
    </recommendedName>
</protein>
<dbReference type="Gene3D" id="1.10.8.50">
    <property type="match status" value="1"/>
</dbReference>
<proteinExistence type="predicted"/>
<dbReference type="EMBL" id="QWKH01000005">
    <property type="protein sequence ID" value="NBI33720.1"/>
    <property type="molecule type" value="Genomic_DNA"/>
</dbReference>
<evidence type="ECO:0000259" key="1">
    <source>
        <dbReference type="Pfam" id="PF22525"/>
    </source>
</evidence>
<evidence type="ECO:0000313" key="2">
    <source>
        <dbReference type="EMBL" id="NBI33720.1"/>
    </source>
</evidence>
<dbReference type="AlphaFoldDB" id="A0A7C9JCK6"/>